<protein>
    <submittedName>
        <fullName evidence="2">Uncharacterized protein</fullName>
    </submittedName>
</protein>
<organism evidence="2 3">
    <name type="scientific">Hypsibius exemplaris</name>
    <name type="common">Freshwater tardigrade</name>
    <dbReference type="NCBI Taxonomy" id="2072580"/>
    <lineage>
        <taxon>Eukaryota</taxon>
        <taxon>Metazoa</taxon>
        <taxon>Ecdysozoa</taxon>
        <taxon>Tardigrada</taxon>
        <taxon>Eutardigrada</taxon>
        <taxon>Parachela</taxon>
        <taxon>Hypsibioidea</taxon>
        <taxon>Hypsibiidae</taxon>
        <taxon>Hypsibius</taxon>
    </lineage>
</organism>
<feature type="signal peptide" evidence="1">
    <location>
        <begin position="1"/>
        <end position="24"/>
    </location>
</feature>
<dbReference type="EMBL" id="MTYJ01000192">
    <property type="protein sequence ID" value="OWA50433.1"/>
    <property type="molecule type" value="Genomic_DNA"/>
</dbReference>
<evidence type="ECO:0000313" key="2">
    <source>
        <dbReference type="EMBL" id="OWA50433.1"/>
    </source>
</evidence>
<gene>
    <name evidence="2" type="ORF">BV898_14950</name>
</gene>
<reference evidence="3" key="1">
    <citation type="submission" date="2017-01" db="EMBL/GenBank/DDBJ databases">
        <title>Comparative genomics of anhydrobiosis in the tardigrade Hypsibius dujardini.</title>
        <authorList>
            <person name="Yoshida Y."/>
            <person name="Koutsovoulos G."/>
            <person name="Laetsch D."/>
            <person name="Stevens L."/>
            <person name="Kumar S."/>
            <person name="Horikawa D."/>
            <person name="Ishino K."/>
            <person name="Komine S."/>
            <person name="Tomita M."/>
            <person name="Blaxter M."/>
            <person name="Arakawa K."/>
        </authorList>
    </citation>
    <scope>NUCLEOTIDE SEQUENCE [LARGE SCALE GENOMIC DNA]</scope>
    <source>
        <strain evidence="3">Z151</strain>
    </source>
</reference>
<proteinExistence type="predicted"/>
<evidence type="ECO:0000256" key="1">
    <source>
        <dbReference type="SAM" id="SignalP"/>
    </source>
</evidence>
<sequence length="199" mass="21176">MAQFYRFILVSVTILVCVIEKCRATDGQQGNGLASNNKISGQNVTFNPSLHTIEQLKTILNLTAGTNSSLSTFLDSLAHRNVTVDNETLSSAKELLRTARSFGGGYGDYGSTYRGGYGGGNNGYGGGYNTYRPRGHPVPVATDNGLEIILLLKLLQNRERRPFPFPAPAPAVGGLNSNTLTLGALTLLGLAIIGRMPTS</sequence>
<dbReference type="AlphaFoldDB" id="A0A9X6RJS3"/>
<name>A0A9X6RJS3_HYPEX</name>
<keyword evidence="3" id="KW-1185">Reference proteome</keyword>
<feature type="chain" id="PRO_5040810171" evidence="1">
    <location>
        <begin position="25"/>
        <end position="199"/>
    </location>
</feature>
<evidence type="ECO:0000313" key="3">
    <source>
        <dbReference type="Proteomes" id="UP000192578"/>
    </source>
</evidence>
<dbReference type="Proteomes" id="UP000192578">
    <property type="component" value="Unassembled WGS sequence"/>
</dbReference>
<comment type="caution">
    <text evidence="2">The sequence shown here is derived from an EMBL/GenBank/DDBJ whole genome shotgun (WGS) entry which is preliminary data.</text>
</comment>
<accession>A0A9X6RJS3</accession>
<keyword evidence="1" id="KW-0732">Signal</keyword>